<dbReference type="InterPro" id="IPR003018">
    <property type="entry name" value="GAF"/>
</dbReference>
<dbReference type="PRINTS" id="PR00344">
    <property type="entry name" value="BCTRLSENSOR"/>
</dbReference>
<dbReference type="Pfam" id="PF02518">
    <property type="entry name" value="HATPase_c"/>
    <property type="match status" value="1"/>
</dbReference>
<dbReference type="SUPFAM" id="SSF56112">
    <property type="entry name" value="Protein kinase-like (PK-like)"/>
    <property type="match status" value="1"/>
</dbReference>
<evidence type="ECO:0000259" key="5">
    <source>
        <dbReference type="PROSITE" id="PS50109"/>
    </source>
</evidence>
<dbReference type="InterPro" id="IPR053159">
    <property type="entry name" value="Hybrid_Histidine_Kinase"/>
</dbReference>
<dbReference type="InterPro" id="IPR036097">
    <property type="entry name" value="HisK_dim/P_sf"/>
</dbReference>
<dbReference type="SMART" id="SM00388">
    <property type="entry name" value="HisKA"/>
    <property type="match status" value="1"/>
</dbReference>
<dbReference type="InterPro" id="IPR004358">
    <property type="entry name" value="Sig_transdc_His_kin-like_C"/>
</dbReference>
<dbReference type="Gene3D" id="1.10.510.10">
    <property type="entry name" value="Transferase(Phosphotransferase) domain 1"/>
    <property type="match status" value="1"/>
</dbReference>
<dbReference type="InterPro" id="IPR000719">
    <property type="entry name" value="Prot_kinase_dom"/>
</dbReference>
<sequence length="1719" mass="186970">MIDLSSRSFIELYRGTPRLERAVAARATSLLVAGRGDAARGLAADTLQREYALRDRLDERWAIVPRALVAYGDATVLVLNDPGGVPLAFDPARPLRAQLSLAIRLAVSVAAMHAAGIVHCALTPGRFLIDPRQTDGVPRIAGFGAAVHARSRAGTQAEWDDLALRYMAPELSGRMNVHVDARADLYALGGILYEMLAGRPPFDFSDTAAGVHAHATQVPSPPHLVVPDVPASFSRIVMKLLEKAPEQRYASADELLADLRQCEALRRRHGEIPALAFDRQAALRRLRQAEHMFGREHEVAALLRAYRAVADTGHARVAWVSGDAGIGKSTLLQAVAASIGQHHAALIASVKSEEARRGAPYGLLVQALEQLLQYVIGCPDDEYTAWRERIRAAVDPVARTLIALLPALSVVLGPLPDAPDAPDGSPLIERERVQQAIARLLACFATKDRPLVLVLDDLQWADVGTLQVLERLLQHHVHGPLPHGPLPRTPSADTPFAETSLLLIGAFRSREVGTDHMLRAGLLADCGMRIALGPLHERALLAWLASALRRDVHAVTGLGPLAEEVGRKTERNPFFVLQMLRVLADDGLLAYDEEAATWRWSLERIITHHTIGSFGTVVELLTHRLDQMPADARELLRLLSCLGDRASTETIAIAADLELDTTQRAMQLAADAGALQRDGSDWAFAHDRIREAVYASIAPEARGIWHLRIARRLLAHPVAQADVFAMATQVGLARDVVADPGERRAFARLNIDAGLHAKAATAHHSALAFFRTALAFLGEDDDSEDGLTARMVCGEAEFMTGALAAAEARLARLEAVAGDDVFGAGLARLRVALYTTLGRYDMALRVGLAFLNKTGVPLPMQATDEDVKREHAQMRGWLDRHGVHGLRALPIASEPLRHALADIIADMIPPALFTNRRLYDLILLRSVNLAIAHGHCDGSAYVYVCMNMIVGMRDNDFAASRAFGELALHLVDERRRERYRGRVYMSFGLLVVPWIMPARTSRHYIRRAYDITVESGDHTFAVYCARNEASVMLFAGDTLDDVRAAAVRGLAIARDANFQLVIDSLLAQRALLARLQGTATDEEPLPPVPAADGPPTLVDCAYWVHRLQADLLFGDLEAALTARDRAAASSEAARAFVETADLACYGALALLALPSRDDGQEAALQRHVADLERWAHACPDNFLSRHQLVRAELARTRDRAIDASDAYAAAVQHARRQGFTQIEALAAELAGEFHARRGDEVASHAYLRHARGAWQRWGATAKVRALEARHASLAEVEAGGAHANRLRELDVQAVLRISNALASNIVPARLVDTLMQTALESAGAELGVLVLVREGVWHVPARAQVVEGTIVVTQEPVLAASDVLPVSIVQTVARTHERLVIDDMRAPQAHTFTHAQDDYIRRHQPRSVLCVPLMRYAALVGVLYLENNLAAKMFTADKAGVLEVIASQAAFALENARLYEALFEQNAQRTRAEAQLRTALDELERASRLRAMGELVASIVHEVGQPLAAVSTSASAALRWLDHDPPDIVETRQMLSHIGASATRANAVFQNLRAKSRTTAPHFEPIDLGDALHEAITFVARPLETLGVLLSLHIPEPPLTVHGDRIQLQQVAINLLMNGAESMTAVAPHARRLSLTCEREADGIVRMIVEDSGCGIDPGIADRLFEPLFTTKQNGMGMGLAIVNSIVDAHGGTLAFAPREGGGTRAMVSLPRQRPAHLT</sequence>
<reference evidence="6 7" key="1">
    <citation type="submission" date="2018-05" db="EMBL/GenBank/DDBJ databases">
        <title>Genomic Encyclopedia of Type Strains, Phase IV (KMG-V): Genome sequencing to study the core and pangenomes of soil and plant-associated prokaryotes.</title>
        <authorList>
            <person name="Whitman W."/>
        </authorList>
    </citation>
    <scope>NUCLEOTIDE SEQUENCE [LARGE SCALE GENOMIC DNA]</scope>
    <source>
        <strain evidence="6 7">SLV-132</strain>
    </source>
</reference>
<dbReference type="GO" id="GO:0000155">
    <property type="term" value="F:phosphorelay sensor kinase activity"/>
    <property type="evidence" value="ECO:0007669"/>
    <property type="project" value="InterPro"/>
</dbReference>
<accession>A0A316F4U2</accession>
<dbReference type="Pfam" id="PF01590">
    <property type="entry name" value="GAF"/>
    <property type="match status" value="1"/>
</dbReference>
<dbReference type="InterPro" id="IPR003661">
    <property type="entry name" value="HisK_dim/P_dom"/>
</dbReference>
<dbReference type="InterPro" id="IPR027417">
    <property type="entry name" value="P-loop_NTPase"/>
</dbReference>
<dbReference type="SUPFAM" id="SSF47384">
    <property type="entry name" value="Homodimeric domain of signal transducing histidine kinase"/>
    <property type="match status" value="1"/>
</dbReference>
<dbReference type="InterPro" id="IPR036890">
    <property type="entry name" value="HATPase_C_sf"/>
</dbReference>
<dbReference type="PROSITE" id="PS50109">
    <property type="entry name" value="HIS_KIN"/>
    <property type="match status" value="1"/>
</dbReference>
<feature type="domain" description="Protein kinase" evidence="4">
    <location>
        <begin position="1"/>
        <end position="272"/>
    </location>
</feature>
<evidence type="ECO:0000313" key="7">
    <source>
        <dbReference type="Proteomes" id="UP000245754"/>
    </source>
</evidence>
<dbReference type="Pfam" id="PF13191">
    <property type="entry name" value="AAA_16"/>
    <property type="match status" value="1"/>
</dbReference>
<keyword evidence="3" id="KW-0597">Phosphoprotein</keyword>
<dbReference type="Gene3D" id="3.30.565.10">
    <property type="entry name" value="Histidine kinase-like ATPase, C-terminal domain"/>
    <property type="match status" value="1"/>
</dbReference>
<proteinExistence type="predicted"/>
<dbReference type="Gene3D" id="1.10.287.130">
    <property type="match status" value="1"/>
</dbReference>
<comment type="catalytic activity">
    <reaction evidence="1">
        <text>ATP + protein L-histidine = ADP + protein N-phospho-L-histidine.</text>
        <dbReference type="EC" id="2.7.13.3"/>
    </reaction>
</comment>
<protein>
    <recommendedName>
        <fullName evidence="2">histidine kinase</fullName>
        <ecNumber evidence="2">2.7.13.3</ecNumber>
    </recommendedName>
</protein>
<dbReference type="PANTHER" id="PTHR43642">
    <property type="entry name" value="HYBRID SIGNAL TRANSDUCTION HISTIDINE KINASE G"/>
    <property type="match status" value="1"/>
</dbReference>
<dbReference type="PANTHER" id="PTHR43642:SF1">
    <property type="entry name" value="HYBRID SIGNAL TRANSDUCTION HISTIDINE KINASE G"/>
    <property type="match status" value="1"/>
</dbReference>
<dbReference type="SMART" id="SM00387">
    <property type="entry name" value="HATPase_c"/>
    <property type="match status" value="1"/>
</dbReference>
<comment type="caution">
    <text evidence="6">The sequence shown here is derived from an EMBL/GenBank/DDBJ whole genome shotgun (WGS) entry which is preliminary data.</text>
</comment>
<dbReference type="InterPro" id="IPR003594">
    <property type="entry name" value="HATPase_dom"/>
</dbReference>
<dbReference type="SUPFAM" id="SSF55874">
    <property type="entry name" value="ATPase domain of HSP90 chaperone/DNA topoisomerase II/histidine kinase"/>
    <property type="match status" value="1"/>
</dbReference>
<dbReference type="InterPro" id="IPR011009">
    <property type="entry name" value="Kinase-like_dom_sf"/>
</dbReference>
<evidence type="ECO:0000259" key="4">
    <source>
        <dbReference type="PROSITE" id="PS50011"/>
    </source>
</evidence>
<dbReference type="Gene3D" id="3.40.50.300">
    <property type="entry name" value="P-loop containing nucleotide triphosphate hydrolases"/>
    <property type="match status" value="1"/>
</dbReference>
<dbReference type="Proteomes" id="UP000245754">
    <property type="component" value="Unassembled WGS sequence"/>
</dbReference>
<feature type="domain" description="Histidine kinase" evidence="5">
    <location>
        <begin position="1498"/>
        <end position="1714"/>
    </location>
</feature>
<dbReference type="PROSITE" id="PS50011">
    <property type="entry name" value="PROTEIN_KINASE_DOM"/>
    <property type="match status" value="1"/>
</dbReference>
<evidence type="ECO:0000256" key="2">
    <source>
        <dbReference type="ARBA" id="ARBA00012438"/>
    </source>
</evidence>
<dbReference type="RefSeq" id="WP_109585447.1">
    <property type="nucleotide sequence ID" value="NZ_QGGT01000009.1"/>
</dbReference>
<name>A0A316F4U2_9BURK</name>
<gene>
    <name evidence="6" type="ORF">C7419_10991</name>
</gene>
<dbReference type="SUPFAM" id="SSF52540">
    <property type="entry name" value="P-loop containing nucleoside triphosphate hydrolases"/>
    <property type="match status" value="1"/>
</dbReference>
<organism evidence="6 7">
    <name type="scientific">Cupriavidus plantarum</name>
    <dbReference type="NCBI Taxonomy" id="942865"/>
    <lineage>
        <taxon>Bacteria</taxon>
        <taxon>Pseudomonadati</taxon>
        <taxon>Pseudomonadota</taxon>
        <taxon>Betaproteobacteria</taxon>
        <taxon>Burkholderiales</taxon>
        <taxon>Burkholderiaceae</taxon>
        <taxon>Cupriavidus</taxon>
    </lineage>
</organism>
<dbReference type="GO" id="GO:0005524">
    <property type="term" value="F:ATP binding"/>
    <property type="evidence" value="ECO:0007669"/>
    <property type="project" value="InterPro"/>
</dbReference>
<dbReference type="SMART" id="SM00065">
    <property type="entry name" value="GAF"/>
    <property type="match status" value="1"/>
</dbReference>
<keyword evidence="7" id="KW-1185">Reference proteome</keyword>
<dbReference type="SUPFAM" id="SSF55781">
    <property type="entry name" value="GAF domain-like"/>
    <property type="match status" value="1"/>
</dbReference>
<evidence type="ECO:0000256" key="3">
    <source>
        <dbReference type="ARBA" id="ARBA00022553"/>
    </source>
</evidence>
<dbReference type="EMBL" id="QGGT01000009">
    <property type="protein sequence ID" value="PWK31634.1"/>
    <property type="molecule type" value="Genomic_DNA"/>
</dbReference>
<evidence type="ECO:0000256" key="1">
    <source>
        <dbReference type="ARBA" id="ARBA00000085"/>
    </source>
</evidence>
<dbReference type="InterPro" id="IPR041664">
    <property type="entry name" value="AAA_16"/>
</dbReference>
<evidence type="ECO:0000313" key="6">
    <source>
        <dbReference type="EMBL" id="PWK31634.1"/>
    </source>
</evidence>
<dbReference type="InterPro" id="IPR029016">
    <property type="entry name" value="GAF-like_dom_sf"/>
</dbReference>
<dbReference type="EC" id="2.7.13.3" evidence="2"/>
<dbReference type="Pfam" id="PF00069">
    <property type="entry name" value="Pkinase"/>
    <property type="match status" value="1"/>
</dbReference>
<dbReference type="Gene3D" id="3.30.450.40">
    <property type="match status" value="1"/>
</dbReference>
<dbReference type="SMART" id="SM00220">
    <property type="entry name" value="S_TKc"/>
    <property type="match status" value="1"/>
</dbReference>
<dbReference type="InterPro" id="IPR005467">
    <property type="entry name" value="His_kinase_dom"/>
</dbReference>